<evidence type="ECO:0000313" key="2">
    <source>
        <dbReference type="EMBL" id="KAK4272651.1"/>
    </source>
</evidence>
<reference evidence="2" key="1">
    <citation type="submission" date="2023-10" db="EMBL/GenBank/DDBJ databases">
        <title>Chromosome-level genome of the transformable northern wattle, Acacia crassicarpa.</title>
        <authorList>
            <person name="Massaro I."/>
            <person name="Sinha N.R."/>
            <person name="Poethig S."/>
            <person name="Leichty A.R."/>
        </authorList>
    </citation>
    <scope>NUCLEOTIDE SEQUENCE</scope>
    <source>
        <strain evidence="2">Acra3RX</strain>
        <tissue evidence="2">Leaf</tissue>
    </source>
</reference>
<dbReference type="EMBL" id="JAWXYG010000005">
    <property type="protein sequence ID" value="KAK4272651.1"/>
    <property type="molecule type" value="Genomic_DNA"/>
</dbReference>
<dbReference type="Proteomes" id="UP001293593">
    <property type="component" value="Unassembled WGS sequence"/>
</dbReference>
<keyword evidence="1" id="KW-0472">Membrane</keyword>
<evidence type="ECO:0000256" key="1">
    <source>
        <dbReference type="SAM" id="Phobius"/>
    </source>
</evidence>
<dbReference type="PANTHER" id="PTHR33564:SF8">
    <property type="entry name" value="TRANSMEMBRANE PROTEIN"/>
    <property type="match status" value="1"/>
</dbReference>
<keyword evidence="3" id="KW-1185">Reference proteome</keyword>
<organism evidence="2 3">
    <name type="scientific">Acacia crassicarpa</name>
    <name type="common">northern wattle</name>
    <dbReference type="NCBI Taxonomy" id="499986"/>
    <lineage>
        <taxon>Eukaryota</taxon>
        <taxon>Viridiplantae</taxon>
        <taxon>Streptophyta</taxon>
        <taxon>Embryophyta</taxon>
        <taxon>Tracheophyta</taxon>
        <taxon>Spermatophyta</taxon>
        <taxon>Magnoliopsida</taxon>
        <taxon>eudicotyledons</taxon>
        <taxon>Gunneridae</taxon>
        <taxon>Pentapetalae</taxon>
        <taxon>rosids</taxon>
        <taxon>fabids</taxon>
        <taxon>Fabales</taxon>
        <taxon>Fabaceae</taxon>
        <taxon>Caesalpinioideae</taxon>
        <taxon>mimosoid clade</taxon>
        <taxon>Acacieae</taxon>
        <taxon>Acacia</taxon>
    </lineage>
</organism>
<dbReference type="AlphaFoldDB" id="A0AAE1MT88"/>
<keyword evidence="1" id="KW-0812">Transmembrane</keyword>
<evidence type="ECO:0000313" key="3">
    <source>
        <dbReference type="Proteomes" id="UP001293593"/>
    </source>
</evidence>
<accession>A0AAE1MT88</accession>
<comment type="caution">
    <text evidence="2">The sequence shown here is derived from an EMBL/GenBank/DDBJ whole genome shotgun (WGS) entry which is preliminary data.</text>
</comment>
<name>A0AAE1MT88_9FABA</name>
<feature type="transmembrane region" description="Helical" evidence="1">
    <location>
        <begin position="6"/>
        <end position="26"/>
    </location>
</feature>
<dbReference type="PANTHER" id="PTHR33564">
    <property type="entry name" value="TRANSMEMBRANE PROTEIN"/>
    <property type="match status" value="1"/>
</dbReference>
<proteinExistence type="predicted"/>
<sequence>MEESLGLGLMAVCAVSGSMMLLVHHVHKHLFSNFMKDFEFQMGGFLRPHHNAHRKHNHGGHKHQKKLRFCEVAGRKATKPGRREATVDMERMALLREGVQEYRSGPRLEDMMNPNRAVLYEGIIKYRTRMGKFGF</sequence>
<gene>
    <name evidence="2" type="ORF">QN277_021173</name>
</gene>
<protein>
    <submittedName>
        <fullName evidence="2">Uncharacterized protein</fullName>
    </submittedName>
</protein>
<keyword evidence="1" id="KW-1133">Transmembrane helix</keyword>